<sequence length="105" mass="11758">MTANERSDLGINRSQAGQPPLPGFSTPGLIGAHPRQVLPMQVKAEVNIAPRVLVQGFRRLSYVLMYPFMFRHRRRENQSSYLSMKSSSRTRRIVGIACTAPSSLD</sequence>
<comment type="caution">
    <text evidence="2">The sequence shown here is derived from an EMBL/GenBank/DDBJ whole genome shotgun (WGS) entry which is preliminary data.</text>
</comment>
<keyword evidence="3" id="KW-1185">Reference proteome</keyword>
<feature type="region of interest" description="Disordered" evidence="1">
    <location>
        <begin position="1"/>
        <end position="28"/>
    </location>
</feature>
<gene>
    <name evidence="2" type="ORF">FJTKL_08161</name>
</gene>
<evidence type="ECO:0000256" key="1">
    <source>
        <dbReference type="SAM" id="MobiDB-lite"/>
    </source>
</evidence>
<evidence type="ECO:0000313" key="2">
    <source>
        <dbReference type="EMBL" id="KAL2285503.1"/>
    </source>
</evidence>
<name>A0ABR4EST4_9PEZI</name>
<proteinExistence type="predicted"/>
<dbReference type="EMBL" id="JBAWTH010000030">
    <property type="protein sequence ID" value="KAL2285503.1"/>
    <property type="molecule type" value="Genomic_DNA"/>
</dbReference>
<evidence type="ECO:0000313" key="3">
    <source>
        <dbReference type="Proteomes" id="UP001600888"/>
    </source>
</evidence>
<organism evidence="2 3">
    <name type="scientific">Diaporthe vaccinii</name>
    <dbReference type="NCBI Taxonomy" id="105482"/>
    <lineage>
        <taxon>Eukaryota</taxon>
        <taxon>Fungi</taxon>
        <taxon>Dikarya</taxon>
        <taxon>Ascomycota</taxon>
        <taxon>Pezizomycotina</taxon>
        <taxon>Sordariomycetes</taxon>
        <taxon>Sordariomycetidae</taxon>
        <taxon>Diaporthales</taxon>
        <taxon>Diaporthaceae</taxon>
        <taxon>Diaporthe</taxon>
        <taxon>Diaporthe eres species complex</taxon>
    </lineage>
</organism>
<protein>
    <submittedName>
        <fullName evidence="2">Uncharacterized protein</fullName>
    </submittedName>
</protein>
<reference evidence="2 3" key="1">
    <citation type="submission" date="2024-03" db="EMBL/GenBank/DDBJ databases">
        <title>A high-quality draft genome sequence of Diaporthe vaccinii, a causative agent of upright dieback and viscid rot disease in cranberry plants.</title>
        <authorList>
            <person name="Sarrasin M."/>
            <person name="Lang B.F."/>
            <person name="Burger G."/>
        </authorList>
    </citation>
    <scope>NUCLEOTIDE SEQUENCE [LARGE SCALE GENOMIC DNA]</scope>
    <source>
        <strain evidence="2 3">IS7</strain>
    </source>
</reference>
<dbReference type="Proteomes" id="UP001600888">
    <property type="component" value="Unassembled WGS sequence"/>
</dbReference>
<accession>A0ABR4EST4</accession>